<dbReference type="Proteomes" id="UP001141327">
    <property type="component" value="Unassembled WGS sequence"/>
</dbReference>
<evidence type="ECO:0000313" key="2">
    <source>
        <dbReference type="EMBL" id="KAJ4452887.1"/>
    </source>
</evidence>
<keyword evidence="3" id="KW-1185">Reference proteome</keyword>
<evidence type="ECO:0000313" key="3">
    <source>
        <dbReference type="Proteomes" id="UP001141327"/>
    </source>
</evidence>
<protein>
    <submittedName>
        <fullName evidence="2">Uncharacterized protein</fullName>
    </submittedName>
</protein>
<feature type="compositionally biased region" description="Basic and acidic residues" evidence="1">
    <location>
        <begin position="1"/>
        <end position="11"/>
    </location>
</feature>
<comment type="caution">
    <text evidence="2">The sequence shown here is derived from an EMBL/GenBank/DDBJ whole genome shotgun (WGS) entry which is preliminary data.</text>
</comment>
<sequence length="131" mass="14323">MANRKGEDPKFKHFPAPAQHQPFTHGAIPPTTPHHMPLGRPPGTCLCPRHLPTPAIRPRVSPDSPQPLPIHDDADEGTAAPAPAANNRQALDRPSAPRPLLDPILPVAVGMAAVETRKPKELDRKFHLQKW</sequence>
<reference evidence="2" key="1">
    <citation type="journal article" date="2022" name="bioRxiv">
        <title>Genomics of Preaxostyla Flagellates Illuminates Evolutionary Transitions and the Path Towards Mitochondrial Loss.</title>
        <authorList>
            <person name="Novak L.V.F."/>
            <person name="Treitli S.C."/>
            <person name="Pyrih J."/>
            <person name="Halakuc P."/>
            <person name="Pipaliya S.V."/>
            <person name="Vacek V."/>
            <person name="Brzon O."/>
            <person name="Soukal P."/>
            <person name="Eme L."/>
            <person name="Dacks J.B."/>
            <person name="Karnkowska A."/>
            <person name="Elias M."/>
            <person name="Hampl V."/>
        </authorList>
    </citation>
    <scope>NUCLEOTIDE SEQUENCE</scope>
    <source>
        <strain evidence="2">RCP-MX</strain>
    </source>
</reference>
<feature type="region of interest" description="Disordered" evidence="1">
    <location>
        <begin position="1"/>
        <end position="102"/>
    </location>
</feature>
<proteinExistence type="predicted"/>
<gene>
    <name evidence="2" type="ORF">PAPYR_12812</name>
</gene>
<dbReference type="EMBL" id="JAPMOS010000360">
    <property type="protein sequence ID" value="KAJ4452887.1"/>
    <property type="molecule type" value="Genomic_DNA"/>
</dbReference>
<accession>A0ABQ8U3Q7</accession>
<organism evidence="2 3">
    <name type="scientific">Paratrimastix pyriformis</name>
    <dbReference type="NCBI Taxonomy" id="342808"/>
    <lineage>
        <taxon>Eukaryota</taxon>
        <taxon>Metamonada</taxon>
        <taxon>Preaxostyla</taxon>
        <taxon>Paratrimastigidae</taxon>
        <taxon>Paratrimastix</taxon>
    </lineage>
</organism>
<name>A0ABQ8U3Q7_9EUKA</name>
<evidence type="ECO:0000256" key="1">
    <source>
        <dbReference type="SAM" id="MobiDB-lite"/>
    </source>
</evidence>